<dbReference type="Pfam" id="PF01565">
    <property type="entry name" value="FAD_binding_4"/>
    <property type="match status" value="1"/>
</dbReference>
<dbReference type="GO" id="GO:0016491">
    <property type="term" value="F:oxidoreductase activity"/>
    <property type="evidence" value="ECO:0007669"/>
    <property type="project" value="UniProtKB-KW"/>
</dbReference>
<evidence type="ECO:0000256" key="5">
    <source>
        <dbReference type="SAM" id="Phobius"/>
    </source>
</evidence>
<dbReference type="PANTHER" id="PTHR42973:SF13">
    <property type="entry name" value="FAD-BINDING PCMH-TYPE DOMAIN-CONTAINING PROTEIN"/>
    <property type="match status" value="1"/>
</dbReference>
<accession>A0AA39P979</accession>
<keyword evidence="8" id="KW-1185">Reference proteome</keyword>
<dbReference type="PANTHER" id="PTHR42973">
    <property type="entry name" value="BINDING OXIDOREDUCTASE, PUTATIVE (AFU_ORTHOLOGUE AFUA_1G17690)-RELATED"/>
    <property type="match status" value="1"/>
</dbReference>
<evidence type="ECO:0000313" key="7">
    <source>
        <dbReference type="EMBL" id="KAK0479228.1"/>
    </source>
</evidence>
<comment type="caution">
    <text evidence="7">The sequence shown here is derived from an EMBL/GenBank/DDBJ whole genome shotgun (WGS) entry which is preliminary data.</text>
</comment>
<dbReference type="PROSITE" id="PS51387">
    <property type="entry name" value="FAD_PCMH"/>
    <property type="match status" value="1"/>
</dbReference>
<dbReference type="SUPFAM" id="SSF56176">
    <property type="entry name" value="FAD-binding/transporter-associated domain-like"/>
    <property type="match status" value="1"/>
</dbReference>
<protein>
    <recommendedName>
        <fullName evidence="6">FAD-binding PCMH-type domain-containing protein</fullName>
    </recommendedName>
</protein>
<keyword evidence="5" id="KW-0812">Transmembrane</keyword>
<keyword evidence="3" id="KW-0274">FAD</keyword>
<dbReference type="GO" id="GO:0071949">
    <property type="term" value="F:FAD binding"/>
    <property type="evidence" value="ECO:0007669"/>
    <property type="project" value="InterPro"/>
</dbReference>
<dbReference type="EMBL" id="JAUEPR010000012">
    <property type="protein sequence ID" value="KAK0479228.1"/>
    <property type="molecule type" value="Genomic_DNA"/>
</dbReference>
<evidence type="ECO:0000256" key="3">
    <source>
        <dbReference type="ARBA" id="ARBA00022827"/>
    </source>
</evidence>
<evidence type="ECO:0000259" key="6">
    <source>
        <dbReference type="PROSITE" id="PS51387"/>
    </source>
</evidence>
<name>A0AA39P979_9AGAR</name>
<feature type="transmembrane region" description="Helical" evidence="5">
    <location>
        <begin position="21"/>
        <end position="40"/>
    </location>
</feature>
<dbReference type="InterPro" id="IPR050416">
    <property type="entry name" value="FAD-linked_Oxidoreductase"/>
</dbReference>
<keyword evidence="4" id="KW-0560">Oxidoreductase</keyword>
<dbReference type="Gene3D" id="3.30.465.10">
    <property type="match status" value="1"/>
</dbReference>
<dbReference type="Proteomes" id="UP001175227">
    <property type="component" value="Unassembled WGS sequence"/>
</dbReference>
<gene>
    <name evidence="7" type="ORF">IW261DRAFT_168031</name>
</gene>
<evidence type="ECO:0000256" key="4">
    <source>
        <dbReference type="ARBA" id="ARBA00023002"/>
    </source>
</evidence>
<proteinExistence type="inferred from homology"/>
<dbReference type="InterPro" id="IPR016169">
    <property type="entry name" value="FAD-bd_PCMH_sub2"/>
</dbReference>
<keyword evidence="2" id="KW-0285">Flavoprotein</keyword>
<dbReference type="InterPro" id="IPR036318">
    <property type="entry name" value="FAD-bd_PCMH-like_sf"/>
</dbReference>
<sequence length="492" mass="52578">MRNIRCREQGGSKIFYRGRKCFIKAALFLGLAGTALGLNACQSIADAVSSVTDVYYPGCSSYVADNEHYAASSSQVSKCSVEPGSAEDVGIILAILDETKTPFGVKGGGHSENQGFSSTTGVQIAMTRFNEVTYDPTTQTAVVGAGNIWDDVYEVLNAQGVNVLGGRIPGVGVAGLTLGGGYSYLSNQHGLVLDNVVAYELVMPNATVVAVTEENDPDLFFSLKGGFNNYGIVTRFTLKAYPQGPVWGGAASYNASYISAFNAAAVKFSSEVTDPRAAMLMTYTYASGQVLLAILMFYDGPTPPDGIFDDFLAIPALAQDVTTRSYFDLFNSSFATTNAGAGHRAVYNHIPTLEYSESFIEGIVDELNFWGSTLSAHGAVSITYAIEPFLPSLLTHAPAGSSAYPSSRDHVVFPTAVSLEWASQSEDDVFHDAARQTVKKLGVAGETIYPNYAIYDVPVVDMYGEEGVKRMEATRERVDPHGVMLLTGGFKV</sequence>
<dbReference type="InterPro" id="IPR006094">
    <property type="entry name" value="Oxid_FAD_bind_N"/>
</dbReference>
<comment type="similarity">
    <text evidence="1">Belongs to the oxygen-dependent FAD-linked oxidoreductase family.</text>
</comment>
<organism evidence="7 8">
    <name type="scientific">Armillaria novae-zelandiae</name>
    <dbReference type="NCBI Taxonomy" id="153914"/>
    <lineage>
        <taxon>Eukaryota</taxon>
        <taxon>Fungi</taxon>
        <taxon>Dikarya</taxon>
        <taxon>Basidiomycota</taxon>
        <taxon>Agaricomycotina</taxon>
        <taxon>Agaricomycetes</taxon>
        <taxon>Agaricomycetidae</taxon>
        <taxon>Agaricales</taxon>
        <taxon>Marasmiineae</taxon>
        <taxon>Physalacriaceae</taxon>
        <taxon>Armillaria</taxon>
    </lineage>
</organism>
<evidence type="ECO:0000256" key="1">
    <source>
        <dbReference type="ARBA" id="ARBA00005466"/>
    </source>
</evidence>
<reference evidence="7" key="1">
    <citation type="submission" date="2023-06" db="EMBL/GenBank/DDBJ databases">
        <authorList>
            <consortium name="Lawrence Berkeley National Laboratory"/>
            <person name="Ahrendt S."/>
            <person name="Sahu N."/>
            <person name="Indic B."/>
            <person name="Wong-Bajracharya J."/>
            <person name="Merenyi Z."/>
            <person name="Ke H.-M."/>
            <person name="Monk M."/>
            <person name="Kocsube S."/>
            <person name="Drula E."/>
            <person name="Lipzen A."/>
            <person name="Balint B."/>
            <person name="Henrissat B."/>
            <person name="Andreopoulos B."/>
            <person name="Martin F.M."/>
            <person name="Harder C.B."/>
            <person name="Rigling D."/>
            <person name="Ford K.L."/>
            <person name="Foster G.D."/>
            <person name="Pangilinan J."/>
            <person name="Papanicolaou A."/>
            <person name="Barry K."/>
            <person name="LaButti K."/>
            <person name="Viragh M."/>
            <person name="Koriabine M."/>
            <person name="Yan M."/>
            <person name="Riley R."/>
            <person name="Champramary S."/>
            <person name="Plett K.L."/>
            <person name="Tsai I.J."/>
            <person name="Slot J."/>
            <person name="Sipos G."/>
            <person name="Plett J."/>
            <person name="Nagy L.G."/>
            <person name="Grigoriev I.V."/>
        </authorList>
    </citation>
    <scope>NUCLEOTIDE SEQUENCE</scope>
    <source>
        <strain evidence="7">ICMP 16352</strain>
    </source>
</reference>
<keyword evidence="5" id="KW-1133">Transmembrane helix</keyword>
<keyword evidence="5" id="KW-0472">Membrane</keyword>
<evidence type="ECO:0000313" key="8">
    <source>
        <dbReference type="Proteomes" id="UP001175227"/>
    </source>
</evidence>
<dbReference type="InterPro" id="IPR016166">
    <property type="entry name" value="FAD-bd_PCMH"/>
</dbReference>
<dbReference type="AlphaFoldDB" id="A0AA39P979"/>
<evidence type="ECO:0000256" key="2">
    <source>
        <dbReference type="ARBA" id="ARBA00022630"/>
    </source>
</evidence>
<feature type="domain" description="FAD-binding PCMH-type" evidence="6">
    <location>
        <begin position="73"/>
        <end position="243"/>
    </location>
</feature>